<evidence type="ECO:0000256" key="1">
    <source>
        <dbReference type="ARBA" id="ARBA00004123"/>
    </source>
</evidence>
<dbReference type="Pfam" id="PF05699">
    <property type="entry name" value="Dimer_Tnp_hAT"/>
    <property type="match status" value="1"/>
</dbReference>
<protein>
    <recommendedName>
        <fullName evidence="10">BED-type domain-containing protein</fullName>
    </recommendedName>
</protein>
<evidence type="ECO:0000313" key="11">
    <source>
        <dbReference type="EMBL" id="KAJ8879410.1"/>
    </source>
</evidence>
<keyword evidence="3 9" id="KW-0863">Zinc-finger</keyword>
<feature type="domain" description="BED-type" evidence="10">
    <location>
        <begin position="1"/>
        <end position="60"/>
    </location>
</feature>
<dbReference type="SUPFAM" id="SSF57667">
    <property type="entry name" value="beta-beta-alpha zinc fingers"/>
    <property type="match status" value="1"/>
</dbReference>
<evidence type="ECO:0000256" key="5">
    <source>
        <dbReference type="ARBA" id="ARBA00023015"/>
    </source>
</evidence>
<dbReference type="InterPro" id="IPR008906">
    <property type="entry name" value="HATC_C_dom"/>
</dbReference>
<evidence type="ECO:0000256" key="7">
    <source>
        <dbReference type="ARBA" id="ARBA00023163"/>
    </source>
</evidence>
<evidence type="ECO:0000313" key="12">
    <source>
        <dbReference type="Proteomes" id="UP001159363"/>
    </source>
</evidence>
<keyword evidence="4" id="KW-0862">Zinc</keyword>
<dbReference type="PROSITE" id="PS50808">
    <property type="entry name" value="ZF_BED"/>
    <property type="match status" value="1"/>
</dbReference>
<dbReference type="Proteomes" id="UP001159363">
    <property type="component" value="Chromosome 6"/>
</dbReference>
<dbReference type="SMART" id="SM00614">
    <property type="entry name" value="ZnF_BED"/>
    <property type="match status" value="1"/>
</dbReference>
<evidence type="ECO:0000256" key="3">
    <source>
        <dbReference type="ARBA" id="ARBA00022771"/>
    </source>
</evidence>
<dbReference type="PANTHER" id="PTHR46481:SF10">
    <property type="entry name" value="ZINC FINGER BED DOMAIN-CONTAINING PROTEIN 39"/>
    <property type="match status" value="1"/>
</dbReference>
<name>A0ABQ9H549_9NEOP</name>
<evidence type="ECO:0000259" key="10">
    <source>
        <dbReference type="PROSITE" id="PS50808"/>
    </source>
</evidence>
<proteinExistence type="predicted"/>
<comment type="subcellular location">
    <subcellularLocation>
        <location evidence="1">Nucleus</location>
    </subcellularLocation>
</comment>
<dbReference type="InterPro" id="IPR036236">
    <property type="entry name" value="Znf_C2H2_sf"/>
</dbReference>
<dbReference type="SUPFAM" id="SSF53098">
    <property type="entry name" value="Ribonuclease H-like"/>
    <property type="match status" value="1"/>
</dbReference>
<dbReference type="InterPro" id="IPR052035">
    <property type="entry name" value="ZnF_BED_domain_contain"/>
</dbReference>
<evidence type="ECO:0000256" key="4">
    <source>
        <dbReference type="ARBA" id="ARBA00022833"/>
    </source>
</evidence>
<keyword evidence="6" id="KW-0238">DNA-binding</keyword>
<keyword evidence="7" id="KW-0804">Transcription</keyword>
<organism evidence="11 12">
    <name type="scientific">Dryococelus australis</name>
    <dbReference type="NCBI Taxonomy" id="614101"/>
    <lineage>
        <taxon>Eukaryota</taxon>
        <taxon>Metazoa</taxon>
        <taxon>Ecdysozoa</taxon>
        <taxon>Arthropoda</taxon>
        <taxon>Hexapoda</taxon>
        <taxon>Insecta</taxon>
        <taxon>Pterygota</taxon>
        <taxon>Neoptera</taxon>
        <taxon>Polyneoptera</taxon>
        <taxon>Phasmatodea</taxon>
        <taxon>Verophasmatodea</taxon>
        <taxon>Anareolatae</taxon>
        <taxon>Phasmatidae</taxon>
        <taxon>Eurycanthinae</taxon>
        <taxon>Dryococelus</taxon>
    </lineage>
</organism>
<evidence type="ECO:0000256" key="6">
    <source>
        <dbReference type="ARBA" id="ARBA00023125"/>
    </source>
</evidence>
<reference evidence="11 12" key="1">
    <citation type="submission" date="2023-02" db="EMBL/GenBank/DDBJ databases">
        <title>LHISI_Scaffold_Assembly.</title>
        <authorList>
            <person name="Stuart O.P."/>
            <person name="Cleave R."/>
            <person name="Magrath M.J.L."/>
            <person name="Mikheyev A.S."/>
        </authorList>
    </citation>
    <scope>NUCLEOTIDE SEQUENCE [LARGE SCALE GENOMIC DNA]</scope>
    <source>
        <strain evidence="11">Daus_M_001</strain>
        <tissue evidence="11">Leg muscle</tissue>
    </source>
</reference>
<keyword evidence="12" id="KW-1185">Reference proteome</keyword>
<sequence length="379" mass="42790">MQRCHVWQYFSKLDSDESKVKCKLCPQILSCGGKNSRLYNTMNVSKHLLLNYCHAVASGLTEVVSSGCTLEGNGIAPEVSSFKLNNNVVQSKPKQQTMKDAFSRHEKFKSTDAKAQVIIKAVGEIIVLVGLQFSMVEGQGFQKLMAVIEKKIHNLKDTMDDFMSLTVRFLHGPRDVHLYLDALPFTNDHHDANSVAEFVNDSLATWGLTGKVTAIVRDSAPNLRLAMEKKLKKDILRELEKLFPSKAPGESSSTSLLPIKMNDTYVLATCLDPRLLVKLQATAKLMKLEYLREPVVERSRDIYEYWHNNTKYLTLKKLALKYLCIPASSFESERLFSTCSFLVNNRSSKSRKSQNVDVPEKEPPIFAKCLSTRDFVPTE</sequence>
<dbReference type="PANTHER" id="PTHR46481">
    <property type="entry name" value="ZINC FINGER BED DOMAIN-CONTAINING PROTEIN 4"/>
    <property type="match status" value="1"/>
</dbReference>
<comment type="caution">
    <text evidence="11">The sequence shown here is derived from an EMBL/GenBank/DDBJ whole genome shotgun (WGS) entry which is preliminary data.</text>
</comment>
<keyword evidence="5" id="KW-0805">Transcription regulation</keyword>
<accession>A0ABQ9H549</accession>
<evidence type="ECO:0000256" key="8">
    <source>
        <dbReference type="ARBA" id="ARBA00023242"/>
    </source>
</evidence>
<dbReference type="InterPro" id="IPR003656">
    <property type="entry name" value="Znf_BED"/>
</dbReference>
<evidence type="ECO:0000256" key="2">
    <source>
        <dbReference type="ARBA" id="ARBA00022723"/>
    </source>
</evidence>
<dbReference type="EMBL" id="JARBHB010000007">
    <property type="protein sequence ID" value="KAJ8879410.1"/>
    <property type="molecule type" value="Genomic_DNA"/>
</dbReference>
<keyword evidence="2" id="KW-0479">Metal-binding</keyword>
<gene>
    <name evidence="11" type="ORF">PR048_020018</name>
</gene>
<dbReference type="InterPro" id="IPR012337">
    <property type="entry name" value="RNaseH-like_sf"/>
</dbReference>
<keyword evidence="8" id="KW-0539">Nucleus</keyword>
<evidence type="ECO:0000256" key="9">
    <source>
        <dbReference type="PROSITE-ProRule" id="PRU00027"/>
    </source>
</evidence>
<dbReference type="Pfam" id="PF02892">
    <property type="entry name" value="zf-BED"/>
    <property type="match status" value="1"/>
</dbReference>